<dbReference type="Proteomes" id="UP001434883">
    <property type="component" value="Unassembled WGS sequence"/>
</dbReference>
<gene>
    <name evidence="2" type="ORF">XENOCAPTIV_027137</name>
</gene>
<protein>
    <submittedName>
        <fullName evidence="2">Uncharacterized protein</fullName>
    </submittedName>
</protein>
<name>A0ABV0QLF7_9TELE</name>
<comment type="caution">
    <text evidence="2">The sequence shown here is derived from an EMBL/GenBank/DDBJ whole genome shotgun (WGS) entry which is preliminary data.</text>
</comment>
<sequence length="203" mass="22537">SEDGDAGNTPKHQRASCQKQHGGLPEFTGHFPKCPCIRPAADPHSMGSYMKAAAVEAEGWPVFPDTHIAGLRPRQPQKPIRAHEGHEFHKSHHDAKQGPKHGAACYNNVAHIFSSEKHQFKKRALNFQRIAFPLNRKVSEVPRLNPDGLQILSSQSRCWSRLSVLLPLSVFPSSSQKRGNSLVIPKSYKALTQISLVMVNSEK</sequence>
<organism evidence="2 3">
    <name type="scientific">Xenoophorus captivus</name>
    <dbReference type="NCBI Taxonomy" id="1517983"/>
    <lineage>
        <taxon>Eukaryota</taxon>
        <taxon>Metazoa</taxon>
        <taxon>Chordata</taxon>
        <taxon>Craniata</taxon>
        <taxon>Vertebrata</taxon>
        <taxon>Euteleostomi</taxon>
        <taxon>Actinopterygii</taxon>
        <taxon>Neopterygii</taxon>
        <taxon>Teleostei</taxon>
        <taxon>Neoteleostei</taxon>
        <taxon>Acanthomorphata</taxon>
        <taxon>Ovalentaria</taxon>
        <taxon>Atherinomorphae</taxon>
        <taxon>Cyprinodontiformes</taxon>
        <taxon>Goodeidae</taxon>
        <taxon>Xenoophorus</taxon>
    </lineage>
</organism>
<dbReference type="EMBL" id="JAHRIN010015356">
    <property type="protein sequence ID" value="MEQ2196222.1"/>
    <property type="molecule type" value="Genomic_DNA"/>
</dbReference>
<reference evidence="2 3" key="1">
    <citation type="submission" date="2021-06" db="EMBL/GenBank/DDBJ databases">
        <authorList>
            <person name="Palmer J.M."/>
        </authorList>
    </citation>
    <scope>NUCLEOTIDE SEQUENCE [LARGE SCALE GENOMIC DNA]</scope>
    <source>
        <strain evidence="2 3">XC_2019</strain>
        <tissue evidence="2">Muscle</tissue>
    </source>
</reference>
<feature type="non-terminal residue" evidence="2">
    <location>
        <position position="1"/>
    </location>
</feature>
<evidence type="ECO:0000256" key="1">
    <source>
        <dbReference type="SAM" id="MobiDB-lite"/>
    </source>
</evidence>
<proteinExistence type="predicted"/>
<evidence type="ECO:0000313" key="2">
    <source>
        <dbReference type="EMBL" id="MEQ2196222.1"/>
    </source>
</evidence>
<accession>A0ABV0QLF7</accession>
<keyword evidence="3" id="KW-1185">Reference proteome</keyword>
<feature type="region of interest" description="Disordered" evidence="1">
    <location>
        <begin position="1"/>
        <end position="24"/>
    </location>
</feature>
<evidence type="ECO:0000313" key="3">
    <source>
        <dbReference type="Proteomes" id="UP001434883"/>
    </source>
</evidence>